<proteinExistence type="predicted"/>
<feature type="region of interest" description="Disordered" evidence="1">
    <location>
        <begin position="1"/>
        <end position="38"/>
    </location>
</feature>
<evidence type="ECO:0000313" key="3">
    <source>
        <dbReference type="Proteomes" id="UP001346869"/>
    </source>
</evidence>
<keyword evidence="3" id="KW-1185">Reference proteome</keyword>
<evidence type="ECO:0000256" key="1">
    <source>
        <dbReference type="SAM" id="MobiDB-lite"/>
    </source>
</evidence>
<protein>
    <submittedName>
        <fullName evidence="2">Uncharacterized protein</fullName>
    </submittedName>
</protein>
<reference evidence="2 3" key="2">
    <citation type="journal article" date="2023" name="Mol. Biol. Evol.">
        <title>Genomics of Secondarily Temperate Adaptation in the Only Non-Antarctic Icefish.</title>
        <authorList>
            <person name="Rivera-Colon A.G."/>
            <person name="Rayamajhi N."/>
            <person name="Minhas B.F."/>
            <person name="Madrigal G."/>
            <person name="Bilyk K.T."/>
            <person name="Yoon V."/>
            <person name="Hune M."/>
            <person name="Gregory S."/>
            <person name="Cheng C.H.C."/>
            <person name="Catchen J.M."/>
        </authorList>
    </citation>
    <scope>NUCLEOTIDE SEQUENCE [LARGE SCALE GENOMIC DNA]</scope>
    <source>
        <strain evidence="2">JMC-PN-2008</strain>
    </source>
</reference>
<evidence type="ECO:0000313" key="2">
    <source>
        <dbReference type="EMBL" id="KAK5867096.1"/>
    </source>
</evidence>
<sequence length="119" mass="12438">MNAPAPRRFALGRQPGQEAPLPHGSPVTSSRQLRSNHPKNEMMREGCCGGIIHATCCWYTTEAPPNPLPLCWSVHAPGGLAEPGGASSAGSRRAVLFLGCGRDAAAVVRMEIAGAAQHT</sequence>
<gene>
    <name evidence="2" type="ORF">PBY51_011615</name>
</gene>
<dbReference type="Proteomes" id="UP001346869">
    <property type="component" value="Unassembled WGS sequence"/>
</dbReference>
<name>A0AAN7XUI3_ELEMC</name>
<dbReference type="AlphaFoldDB" id="A0AAN7XUI3"/>
<organism evidence="2 3">
    <name type="scientific">Eleginops maclovinus</name>
    <name type="common">Patagonian blennie</name>
    <name type="synonym">Eleginus maclovinus</name>
    <dbReference type="NCBI Taxonomy" id="56733"/>
    <lineage>
        <taxon>Eukaryota</taxon>
        <taxon>Metazoa</taxon>
        <taxon>Chordata</taxon>
        <taxon>Craniata</taxon>
        <taxon>Vertebrata</taxon>
        <taxon>Euteleostomi</taxon>
        <taxon>Actinopterygii</taxon>
        <taxon>Neopterygii</taxon>
        <taxon>Teleostei</taxon>
        <taxon>Neoteleostei</taxon>
        <taxon>Acanthomorphata</taxon>
        <taxon>Eupercaria</taxon>
        <taxon>Perciformes</taxon>
        <taxon>Notothenioidei</taxon>
        <taxon>Eleginopidae</taxon>
        <taxon>Eleginops</taxon>
    </lineage>
</organism>
<reference evidence="2 3" key="1">
    <citation type="journal article" date="2023" name="Genes (Basel)">
        <title>Chromosome-Level Genome Assembly and Circadian Gene Repertoire of the Patagonia Blennie Eleginops maclovinus-The Closest Ancestral Proxy of Antarctic Cryonotothenioids.</title>
        <authorList>
            <person name="Cheng C.C."/>
            <person name="Rivera-Colon A.G."/>
            <person name="Minhas B.F."/>
            <person name="Wilson L."/>
            <person name="Rayamajhi N."/>
            <person name="Vargas-Chacoff L."/>
            <person name="Catchen J.M."/>
        </authorList>
    </citation>
    <scope>NUCLEOTIDE SEQUENCE [LARGE SCALE GENOMIC DNA]</scope>
    <source>
        <strain evidence="2">JMC-PN-2008</strain>
    </source>
</reference>
<accession>A0AAN7XUI3</accession>
<feature type="compositionally biased region" description="Polar residues" evidence="1">
    <location>
        <begin position="26"/>
        <end position="35"/>
    </location>
</feature>
<dbReference type="EMBL" id="JAUZQC010000008">
    <property type="protein sequence ID" value="KAK5867096.1"/>
    <property type="molecule type" value="Genomic_DNA"/>
</dbReference>
<comment type="caution">
    <text evidence="2">The sequence shown here is derived from an EMBL/GenBank/DDBJ whole genome shotgun (WGS) entry which is preliminary data.</text>
</comment>